<evidence type="ECO:0000313" key="4">
    <source>
        <dbReference type="EMBL" id="MBD3720160.1"/>
    </source>
</evidence>
<organism evidence="2 6">
    <name type="scientific">Klebsiella pneumoniae</name>
    <dbReference type="NCBI Taxonomy" id="573"/>
    <lineage>
        <taxon>Bacteria</taxon>
        <taxon>Pseudomonadati</taxon>
        <taxon>Pseudomonadota</taxon>
        <taxon>Gammaproteobacteria</taxon>
        <taxon>Enterobacterales</taxon>
        <taxon>Enterobacteriaceae</taxon>
        <taxon>Klebsiella/Raoultella group</taxon>
        <taxon>Klebsiella</taxon>
        <taxon>Klebsiella pneumoniae complex</taxon>
    </lineage>
</organism>
<evidence type="ECO:0000313" key="2">
    <source>
        <dbReference type="EMBL" id="MBD3708310.1"/>
    </source>
</evidence>
<evidence type="ECO:0000313" key="6">
    <source>
        <dbReference type="Proteomes" id="UP000657739"/>
    </source>
</evidence>
<dbReference type="Proteomes" id="UP000657739">
    <property type="component" value="Unassembled WGS sequence"/>
</dbReference>
<accession>A0A927DKG0</accession>
<evidence type="ECO:0000313" key="5">
    <source>
        <dbReference type="EMBL" id="MBD3720767.1"/>
    </source>
</evidence>
<comment type="caution">
    <text evidence="2">The sequence shown here is derived from an EMBL/GenBank/DDBJ whole genome shotgun (WGS) entry which is preliminary data.</text>
</comment>
<dbReference type="Proteomes" id="UP000609027">
    <property type="component" value="Unassembled WGS sequence"/>
</dbReference>
<protein>
    <submittedName>
        <fullName evidence="2">Uncharacterized protein</fullName>
    </submittedName>
</protein>
<dbReference type="Proteomes" id="UP000631473">
    <property type="component" value="Unassembled WGS sequence"/>
</dbReference>
<dbReference type="AlphaFoldDB" id="A0A927DKG0"/>
<dbReference type="EMBL" id="JACXTI010000002">
    <property type="protein sequence ID" value="MBD3701197.1"/>
    <property type="molecule type" value="Genomic_DNA"/>
</dbReference>
<dbReference type="EMBL" id="JACXTJ010000001">
    <property type="protein sequence ID" value="MBD3720767.1"/>
    <property type="molecule type" value="Genomic_DNA"/>
</dbReference>
<sequence length="60" mass="6923">MTLAEFKNVVFMALIKTRSRPGFFIVCRMRRRWRSGMSPGDAALDLLRRAAQHKTANITK</sequence>
<reference evidence="2" key="1">
    <citation type="submission" date="2020-07" db="EMBL/GenBank/DDBJ databases">
        <title>Clinical and genomic characterization of carbapenemase-producing Enterobacterales causing secondary infections during the COVID-19 crisis at a New York City hospital.</title>
        <authorList>
            <person name="Gomez-Simmonds A."/>
            <person name="Annavajhala M.K."/>
            <person name="Uhlemann A.-C."/>
        </authorList>
    </citation>
    <scope>NUCLEOTIDE SEQUENCE</scope>
    <source>
        <strain evidence="2">NK1593</strain>
        <strain evidence="4">NK1594</strain>
        <strain evidence="1">NK1597</strain>
        <strain evidence="5">NK1607</strain>
        <strain evidence="3">NK1677</strain>
    </source>
</reference>
<dbReference type="Proteomes" id="UP000616340">
    <property type="component" value="Unassembled WGS sequence"/>
</dbReference>
<dbReference type="EMBL" id="JACXTF010000001">
    <property type="protein sequence ID" value="MBD3720160.1"/>
    <property type="molecule type" value="Genomic_DNA"/>
</dbReference>
<dbReference type="EMBL" id="JACXTN010000001">
    <property type="protein sequence ID" value="MBD3709093.1"/>
    <property type="molecule type" value="Genomic_DNA"/>
</dbReference>
<evidence type="ECO:0000313" key="1">
    <source>
        <dbReference type="EMBL" id="MBD3701197.1"/>
    </source>
</evidence>
<evidence type="ECO:0000313" key="3">
    <source>
        <dbReference type="EMBL" id="MBD3709093.1"/>
    </source>
</evidence>
<proteinExistence type="predicted"/>
<dbReference type="Proteomes" id="UP000622731">
    <property type="component" value="Unassembled WGS sequence"/>
</dbReference>
<gene>
    <name evidence="2" type="ORF">IE987_17725</name>
    <name evidence="4" type="ORF">IE988_19225</name>
    <name evidence="1" type="ORF">IE991_19565</name>
    <name evidence="5" type="ORF">IE992_02455</name>
    <name evidence="3" type="ORF">IE996_05605</name>
</gene>
<name>A0A927DKG0_KLEPN</name>
<dbReference type="EMBL" id="JACXTE010000001">
    <property type="protein sequence ID" value="MBD3708310.1"/>
    <property type="molecule type" value="Genomic_DNA"/>
</dbReference>